<accession>A0A382PKU6</accession>
<dbReference type="AlphaFoldDB" id="A0A382PKU6"/>
<proteinExistence type="predicted"/>
<gene>
    <name evidence="1" type="ORF">METZ01_LOCUS326224</name>
</gene>
<organism evidence="1">
    <name type="scientific">marine metagenome</name>
    <dbReference type="NCBI Taxonomy" id="408172"/>
    <lineage>
        <taxon>unclassified sequences</taxon>
        <taxon>metagenomes</taxon>
        <taxon>ecological metagenomes</taxon>
    </lineage>
</organism>
<sequence length="96" mass="10676">SFIFEYSLKDKSSNVHQTYKRIGSAMVGADTDSKQVFINDTYSDHHANITGNVNFTASIATDGTDIISLSANNSLTSSTDCQMRYILRRWQTTVTT</sequence>
<reference evidence="1" key="1">
    <citation type="submission" date="2018-05" db="EMBL/GenBank/DDBJ databases">
        <authorList>
            <person name="Lanie J.A."/>
            <person name="Ng W.-L."/>
            <person name="Kazmierczak K.M."/>
            <person name="Andrzejewski T.M."/>
            <person name="Davidsen T.M."/>
            <person name="Wayne K.J."/>
            <person name="Tettelin H."/>
            <person name="Glass J.I."/>
            <person name="Rusch D."/>
            <person name="Podicherti R."/>
            <person name="Tsui H.-C.T."/>
            <person name="Winkler M.E."/>
        </authorList>
    </citation>
    <scope>NUCLEOTIDE SEQUENCE</scope>
</reference>
<name>A0A382PKU6_9ZZZZ</name>
<evidence type="ECO:0000313" key="1">
    <source>
        <dbReference type="EMBL" id="SVC73370.1"/>
    </source>
</evidence>
<feature type="non-terminal residue" evidence="1">
    <location>
        <position position="1"/>
    </location>
</feature>
<protein>
    <submittedName>
        <fullName evidence="1">Uncharacterized protein</fullName>
    </submittedName>
</protein>
<dbReference type="EMBL" id="UINC01107760">
    <property type="protein sequence ID" value="SVC73370.1"/>
    <property type="molecule type" value="Genomic_DNA"/>
</dbReference>